<evidence type="ECO:0000256" key="2">
    <source>
        <dbReference type="SAM" id="MobiDB-lite"/>
    </source>
</evidence>
<accession>A0A1G6UGW1</accession>
<dbReference type="EMBL" id="FMZE01000008">
    <property type="protein sequence ID" value="SDD39785.1"/>
    <property type="molecule type" value="Genomic_DNA"/>
</dbReference>
<proteinExistence type="predicted"/>
<dbReference type="SUPFAM" id="SSF51735">
    <property type="entry name" value="NAD(P)-binding Rossmann-fold domains"/>
    <property type="match status" value="1"/>
</dbReference>
<keyword evidence="1" id="KW-0560">Oxidoreductase</keyword>
<dbReference type="GO" id="GO:0016491">
    <property type="term" value="F:oxidoreductase activity"/>
    <property type="evidence" value="ECO:0007669"/>
    <property type="project" value="UniProtKB-KW"/>
</dbReference>
<evidence type="ECO:0000313" key="3">
    <source>
        <dbReference type="EMBL" id="SDD39785.1"/>
    </source>
</evidence>
<dbReference type="Proteomes" id="UP000199494">
    <property type="component" value="Unassembled WGS sequence"/>
</dbReference>
<evidence type="ECO:0000256" key="1">
    <source>
        <dbReference type="ARBA" id="ARBA00023002"/>
    </source>
</evidence>
<dbReference type="Pfam" id="PF00106">
    <property type="entry name" value="adh_short"/>
    <property type="match status" value="1"/>
</dbReference>
<feature type="compositionally biased region" description="Low complexity" evidence="2">
    <location>
        <begin position="208"/>
        <end position="218"/>
    </location>
</feature>
<feature type="region of interest" description="Disordered" evidence="2">
    <location>
        <begin position="173"/>
        <end position="218"/>
    </location>
</feature>
<keyword evidence="4" id="KW-1185">Reference proteome</keyword>
<dbReference type="PANTHER" id="PTHR43658">
    <property type="entry name" value="SHORT-CHAIN DEHYDROGENASE/REDUCTASE"/>
    <property type="match status" value="1"/>
</dbReference>
<dbReference type="Gene3D" id="3.40.50.720">
    <property type="entry name" value="NAD(P)-binding Rossmann-like Domain"/>
    <property type="match status" value="1"/>
</dbReference>
<organism evidence="3 4">
    <name type="scientific">Prauserella marina</name>
    <dbReference type="NCBI Taxonomy" id="530584"/>
    <lineage>
        <taxon>Bacteria</taxon>
        <taxon>Bacillati</taxon>
        <taxon>Actinomycetota</taxon>
        <taxon>Actinomycetes</taxon>
        <taxon>Pseudonocardiales</taxon>
        <taxon>Pseudonocardiaceae</taxon>
        <taxon>Prauserella</taxon>
    </lineage>
</organism>
<evidence type="ECO:0000313" key="4">
    <source>
        <dbReference type="Proteomes" id="UP000199494"/>
    </source>
</evidence>
<dbReference type="STRING" id="530584.SAMN05421630_10831"/>
<name>A0A1G6UGW1_9PSEU</name>
<dbReference type="PRINTS" id="PR00081">
    <property type="entry name" value="GDHRDH"/>
</dbReference>
<feature type="compositionally biased region" description="Basic residues" evidence="2">
    <location>
        <begin position="195"/>
        <end position="207"/>
    </location>
</feature>
<dbReference type="InterPro" id="IPR002347">
    <property type="entry name" value="SDR_fam"/>
</dbReference>
<gene>
    <name evidence="3" type="ORF">SAMN05421630_10831</name>
</gene>
<reference evidence="3 4" key="1">
    <citation type="submission" date="2016-10" db="EMBL/GenBank/DDBJ databases">
        <authorList>
            <person name="de Groot N.N."/>
        </authorList>
    </citation>
    <scope>NUCLEOTIDE SEQUENCE [LARGE SCALE GENOMIC DNA]</scope>
    <source>
        <strain evidence="3 4">CGMCC 4.5506</strain>
    </source>
</reference>
<dbReference type="AlphaFoldDB" id="A0A1G6UGW1"/>
<protein>
    <submittedName>
        <fullName evidence="3">Short chain dehydrogenase</fullName>
    </submittedName>
</protein>
<dbReference type="PANTHER" id="PTHR43658:SF8">
    <property type="entry name" value="17-BETA-HYDROXYSTEROID DEHYDROGENASE 14-RELATED"/>
    <property type="match status" value="1"/>
</dbReference>
<dbReference type="InterPro" id="IPR036291">
    <property type="entry name" value="NAD(P)-bd_dom_sf"/>
</dbReference>
<sequence length="218" mass="22326">MDIAGAAALVTGGASGLGLATVRELHRMGASVAIVDLPSSDGADIAAELGERAVFAPADVTSEDAVSGALDAAQRLGNLRVAVNCAGISTANKTVGKNGAFPLADFTRVVTVNLIGTFNVIRLAAERMSALQPLGEERGVIVNTASVAAFEGQIAGGLLGLEGRHRRHDVVDRARPRGSADQGGDHRARSVQHSPFRHAARGGRRLARSAGPAPFAAR</sequence>